<sequence>MAGEKHAPVTVIGLGAMGAALAEAFIRTGHPTTVWNRSPAKAARLMEKGAVHEAAVEAAVRASPLIVTCLTTYDVTRRCLGPAVEALAGRTLVTLNSGTPQGAREMAGWAAEHGAAFLDGAVMSVPEAVGAPDTLLLYGGDDATFGDHAAALRALGGDTVHLGAEPDSAALYDSALGGILLPTLLGFLQGVALITARGRPASSLAPYAAAWLEKIGAILPALAEEVDTGEYGDPASSVGIFHDGIESLVRDSASEEGASIDVAWLAPVQDLLRRAIADGHRDQSISVLVELLRRPGRTA</sequence>
<keyword evidence="6" id="KW-1185">Reference proteome</keyword>
<dbReference type="Gene3D" id="1.10.1040.10">
    <property type="entry name" value="N-(1-d-carboxylethyl)-l-norvaline Dehydrogenase, domain 2"/>
    <property type="match status" value="1"/>
</dbReference>
<dbReference type="Proteomes" id="UP000186455">
    <property type="component" value="Unassembled WGS sequence"/>
</dbReference>
<dbReference type="Pfam" id="PF03446">
    <property type="entry name" value="NAD_binding_2"/>
    <property type="match status" value="1"/>
</dbReference>
<dbReference type="GO" id="GO:0050661">
    <property type="term" value="F:NADP binding"/>
    <property type="evidence" value="ECO:0007669"/>
    <property type="project" value="InterPro"/>
</dbReference>
<dbReference type="EMBL" id="LFBV01000003">
    <property type="protein sequence ID" value="OKH93972.1"/>
    <property type="molecule type" value="Genomic_DNA"/>
</dbReference>
<comment type="caution">
    <text evidence="5">The sequence shown here is derived from an EMBL/GenBank/DDBJ whole genome shotgun (WGS) entry which is preliminary data.</text>
</comment>
<dbReference type="Pfam" id="PF21761">
    <property type="entry name" value="RedAm-like_C"/>
    <property type="match status" value="1"/>
</dbReference>
<dbReference type="InterPro" id="IPR036291">
    <property type="entry name" value="NAD(P)-bd_dom_sf"/>
</dbReference>
<feature type="domain" description="NADPH-dependent reductive aminase-like C-terminal" evidence="4">
    <location>
        <begin position="166"/>
        <end position="294"/>
    </location>
</feature>
<organism evidence="5 6">
    <name type="scientific">Streptomyces uncialis</name>
    <dbReference type="NCBI Taxonomy" id="1048205"/>
    <lineage>
        <taxon>Bacteria</taxon>
        <taxon>Bacillati</taxon>
        <taxon>Actinomycetota</taxon>
        <taxon>Actinomycetes</taxon>
        <taxon>Kitasatosporales</taxon>
        <taxon>Streptomycetaceae</taxon>
        <taxon>Streptomyces</taxon>
    </lineage>
</organism>
<dbReference type="GO" id="GO:0031491">
    <property type="term" value="F:nucleosome binding"/>
    <property type="evidence" value="ECO:0007669"/>
    <property type="project" value="TreeGrafter"/>
</dbReference>
<dbReference type="InterPro" id="IPR051265">
    <property type="entry name" value="HIBADH-related_NP60_sf"/>
</dbReference>
<evidence type="ECO:0000256" key="2">
    <source>
        <dbReference type="ARBA" id="ARBA00023002"/>
    </source>
</evidence>
<feature type="domain" description="6-phosphogluconate dehydrogenase NADP-binding" evidence="3">
    <location>
        <begin position="9"/>
        <end position="163"/>
    </location>
</feature>
<gene>
    <name evidence="5" type="ORF">AB852_14930</name>
</gene>
<evidence type="ECO:0000313" key="5">
    <source>
        <dbReference type="EMBL" id="OKH93972.1"/>
    </source>
</evidence>
<dbReference type="PANTHER" id="PTHR43580">
    <property type="entry name" value="OXIDOREDUCTASE GLYR1-RELATED"/>
    <property type="match status" value="1"/>
</dbReference>
<keyword evidence="2" id="KW-0560">Oxidoreductase</keyword>
<proteinExistence type="inferred from homology"/>
<evidence type="ECO:0000256" key="1">
    <source>
        <dbReference type="ARBA" id="ARBA00009080"/>
    </source>
</evidence>
<dbReference type="SUPFAM" id="SSF51735">
    <property type="entry name" value="NAD(P)-binding Rossmann-fold domains"/>
    <property type="match status" value="1"/>
</dbReference>
<comment type="similarity">
    <text evidence="1">Belongs to the HIBADH-related family.</text>
</comment>
<evidence type="ECO:0000259" key="4">
    <source>
        <dbReference type="Pfam" id="PF21761"/>
    </source>
</evidence>
<dbReference type="GO" id="GO:0003677">
    <property type="term" value="F:DNA binding"/>
    <property type="evidence" value="ECO:0007669"/>
    <property type="project" value="TreeGrafter"/>
</dbReference>
<reference evidence="5 6" key="1">
    <citation type="submission" date="2015-06" db="EMBL/GenBank/DDBJ databases">
        <title>Cloning and characterization of the uncialamcin biosynthetic gene cluster.</title>
        <authorList>
            <person name="Yan X."/>
            <person name="Huang T."/>
            <person name="Ge H."/>
            <person name="Shen B."/>
        </authorList>
    </citation>
    <scope>NUCLEOTIDE SEQUENCE [LARGE SCALE GENOMIC DNA]</scope>
    <source>
        <strain evidence="5 6">DCA2648</strain>
    </source>
</reference>
<accession>A0A1Q4V7Z7</accession>
<dbReference type="STRING" id="1048205.AB852_14930"/>
<dbReference type="InterPro" id="IPR013328">
    <property type="entry name" value="6PGD_dom2"/>
</dbReference>
<evidence type="ECO:0000313" key="6">
    <source>
        <dbReference type="Proteomes" id="UP000186455"/>
    </source>
</evidence>
<dbReference type="PANTHER" id="PTHR43580:SF2">
    <property type="entry name" value="CYTOKINE-LIKE NUCLEAR FACTOR N-PAC"/>
    <property type="match status" value="1"/>
</dbReference>
<dbReference type="AlphaFoldDB" id="A0A1Q4V7Z7"/>
<dbReference type="GO" id="GO:0140673">
    <property type="term" value="P:transcription elongation-coupled chromatin remodeling"/>
    <property type="evidence" value="ECO:0007669"/>
    <property type="project" value="TreeGrafter"/>
</dbReference>
<dbReference type="RefSeq" id="WP_073788336.1">
    <property type="nucleotide sequence ID" value="NZ_LFBV01000003.1"/>
</dbReference>
<evidence type="ECO:0000259" key="3">
    <source>
        <dbReference type="Pfam" id="PF03446"/>
    </source>
</evidence>
<dbReference type="GO" id="GO:0000785">
    <property type="term" value="C:chromatin"/>
    <property type="evidence" value="ECO:0007669"/>
    <property type="project" value="TreeGrafter"/>
</dbReference>
<dbReference type="InterPro" id="IPR015815">
    <property type="entry name" value="HIBADH-related"/>
</dbReference>
<name>A0A1Q4V7Z7_9ACTN</name>
<dbReference type="GO" id="GO:0016491">
    <property type="term" value="F:oxidoreductase activity"/>
    <property type="evidence" value="ECO:0007669"/>
    <property type="project" value="UniProtKB-KW"/>
</dbReference>
<dbReference type="Gene3D" id="3.40.50.720">
    <property type="entry name" value="NAD(P)-binding Rossmann-like Domain"/>
    <property type="match status" value="1"/>
</dbReference>
<dbReference type="InterPro" id="IPR048666">
    <property type="entry name" value="RedAm-like_C"/>
</dbReference>
<dbReference type="InterPro" id="IPR006115">
    <property type="entry name" value="6PGDH_NADP-bd"/>
</dbReference>
<dbReference type="PIRSF" id="PIRSF000103">
    <property type="entry name" value="HIBADH"/>
    <property type="match status" value="1"/>
</dbReference>
<protein>
    <submittedName>
        <fullName evidence="5">3-hydroxyacid dehydrogenase</fullName>
    </submittedName>
</protein>